<organism evidence="1 2">
    <name type="scientific">Adhaeribacter soli</name>
    <dbReference type="NCBI Taxonomy" id="2607655"/>
    <lineage>
        <taxon>Bacteria</taxon>
        <taxon>Pseudomonadati</taxon>
        <taxon>Bacteroidota</taxon>
        <taxon>Cytophagia</taxon>
        <taxon>Cytophagales</taxon>
        <taxon>Hymenobacteraceae</taxon>
        <taxon>Adhaeribacter</taxon>
    </lineage>
</organism>
<dbReference type="Proteomes" id="UP000326570">
    <property type="component" value="Unassembled WGS sequence"/>
</dbReference>
<dbReference type="EMBL" id="VTWT01000007">
    <property type="protein sequence ID" value="KAA9331815.1"/>
    <property type="molecule type" value="Genomic_DNA"/>
</dbReference>
<evidence type="ECO:0000313" key="1">
    <source>
        <dbReference type="EMBL" id="KAA9331815.1"/>
    </source>
</evidence>
<reference evidence="1 2" key="1">
    <citation type="submission" date="2019-09" db="EMBL/GenBank/DDBJ databases">
        <title>Genome sequence of Adhaeribacter sp. M2.</title>
        <authorList>
            <person name="Srinivasan S."/>
        </authorList>
    </citation>
    <scope>NUCLEOTIDE SEQUENCE [LARGE SCALE GENOMIC DNA]</scope>
    <source>
        <strain evidence="1 2">M2</strain>
    </source>
</reference>
<protein>
    <submittedName>
        <fullName evidence="1">Uncharacterized protein</fullName>
    </submittedName>
</protein>
<keyword evidence="2" id="KW-1185">Reference proteome</keyword>
<evidence type="ECO:0000313" key="2">
    <source>
        <dbReference type="Proteomes" id="UP000326570"/>
    </source>
</evidence>
<dbReference type="AlphaFoldDB" id="A0A5N1IQK7"/>
<name>A0A5N1IQK7_9BACT</name>
<gene>
    <name evidence="1" type="ORF">F0P94_13525</name>
</gene>
<accession>A0A5N1IQK7</accession>
<proteinExistence type="predicted"/>
<comment type="caution">
    <text evidence="1">The sequence shown here is derived from an EMBL/GenBank/DDBJ whole genome shotgun (WGS) entry which is preliminary data.</text>
</comment>
<dbReference type="RefSeq" id="WP_150904424.1">
    <property type="nucleotide sequence ID" value="NZ_VTWT01000007.1"/>
</dbReference>
<sequence length="182" mass="21381">MKDLRFSDSEVQLLSELLKLNSVEIVWDINAFYFNSEKVTYKLECFDDYPDGSNFEYDEIFYCRFLKLPELQKFKEGDPAFWFKIISTDSIIQAINILEVCHKYPEGVLVDESDELDFKGLNNVSLGLIITTKEGVLPAFLLPANHGFTWLEKFGFYKDKEVEEILKHKIKKYKIRELNKPI</sequence>